<keyword evidence="2" id="KW-1133">Transmembrane helix</keyword>
<evidence type="ECO:0000256" key="1">
    <source>
        <dbReference type="ARBA" id="ARBA00009477"/>
    </source>
</evidence>
<name>H5T7F6_9ALTE</name>
<dbReference type="GO" id="GO:0015562">
    <property type="term" value="F:efflux transmembrane transporter activity"/>
    <property type="evidence" value="ECO:0007669"/>
    <property type="project" value="TreeGrafter"/>
</dbReference>
<dbReference type="Pfam" id="PF25954">
    <property type="entry name" value="Beta-barrel_RND_2"/>
    <property type="match status" value="1"/>
</dbReference>
<dbReference type="GO" id="GO:1990281">
    <property type="term" value="C:efflux pump complex"/>
    <property type="evidence" value="ECO:0007669"/>
    <property type="project" value="TreeGrafter"/>
</dbReference>
<keyword evidence="2" id="KW-0472">Membrane</keyword>
<reference evidence="4 5" key="2">
    <citation type="journal article" date="2017" name="Antonie Van Leeuwenhoek">
        <title>Rhizobium rhizosphaerae sp. nov., a novel species isolated from rice rhizosphere.</title>
        <authorList>
            <person name="Zhao J.J."/>
            <person name="Zhang J."/>
            <person name="Zhang R.J."/>
            <person name="Zhang C.W."/>
            <person name="Yin H.Q."/>
            <person name="Zhang X.X."/>
        </authorList>
    </citation>
    <scope>NUCLEOTIDE SEQUENCE [LARGE SCALE GENOMIC DNA]</scope>
    <source>
        <strain evidence="4 5">ACAM 611</strain>
    </source>
</reference>
<dbReference type="Gene3D" id="2.40.30.170">
    <property type="match status" value="1"/>
</dbReference>
<reference evidence="4 5" key="1">
    <citation type="journal article" date="2012" name="J. Bacteriol.">
        <title>Genome sequence of proteorhodopsin-containing sea ice bacterium Glaciecola punicea ACAM 611T.</title>
        <authorList>
            <person name="Qin Q.-L."/>
            <person name="Xie B.-B."/>
            <person name="Shu Y.-L."/>
            <person name="Rong J.-C."/>
            <person name="Zhao D.-L."/>
            <person name="Zhang X.-Y."/>
            <person name="Chen X.-L."/>
            <person name="Zhou B.-C."/>
            <person name="Zhanga Y.-Z."/>
        </authorList>
    </citation>
    <scope>NUCLEOTIDE SEQUENCE [LARGE SCALE GENOMIC DNA]</scope>
    <source>
        <strain evidence="4 5">ACAM 611</strain>
    </source>
</reference>
<evidence type="ECO:0000259" key="3">
    <source>
        <dbReference type="Pfam" id="PF25954"/>
    </source>
</evidence>
<evidence type="ECO:0000256" key="2">
    <source>
        <dbReference type="SAM" id="Phobius"/>
    </source>
</evidence>
<dbReference type="PANTHER" id="PTHR30469:SF11">
    <property type="entry name" value="BLL4320 PROTEIN"/>
    <property type="match status" value="1"/>
</dbReference>
<dbReference type="Proteomes" id="UP000053586">
    <property type="component" value="Unassembled WGS sequence"/>
</dbReference>
<dbReference type="InterPro" id="IPR058792">
    <property type="entry name" value="Beta-barrel_RND_2"/>
</dbReference>
<keyword evidence="2" id="KW-0812">Transmembrane</keyword>
<dbReference type="SUPFAM" id="SSF111369">
    <property type="entry name" value="HlyD-like secretion proteins"/>
    <property type="match status" value="1"/>
</dbReference>
<dbReference type="STRING" id="56804.BAE46_03730"/>
<gene>
    <name evidence="4" type="ORF">GPUN_0079</name>
</gene>
<accession>H5T7F6</accession>
<comment type="similarity">
    <text evidence="1">Belongs to the membrane fusion protein (MFP) (TC 8.A.1) family.</text>
</comment>
<comment type="caution">
    <text evidence="4">The sequence shown here is derived from an EMBL/GenBank/DDBJ whole genome shotgun (WGS) entry which is preliminary data.</text>
</comment>
<dbReference type="OrthoDB" id="9806939at2"/>
<dbReference type="Gene3D" id="1.10.287.470">
    <property type="entry name" value="Helix hairpin bin"/>
    <property type="match status" value="1"/>
</dbReference>
<feature type="domain" description="CusB-like beta-barrel" evidence="3">
    <location>
        <begin position="203"/>
        <end position="283"/>
    </location>
</feature>
<dbReference type="RefSeq" id="WP_006002264.1">
    <property type="nucleotide sequence ID" value="NZ_BAET01000002.1"/>
</dbReference>
<dbReference type="Gene3D" id="2.40.420.20">
    <property type="match status" value="1"/>
</dbReference>
<dbReference type="PANTHER" id="PTHR30469">
    <property type="entry name" value="MULTIDRUG RESISTANCE PROTEIN MDTA"/>
    <property type="match status" value="1"/>
</dbReference>
<sequence>MLQLKRWLITIVSLLVIIAGLGFVKFTQIKAAMAFGASFPEASETVEATKARWSSFQPTVTVVGQVRSKASVDVRNEVEGILTTVNVGSAAKVNKGDILAQFNVDTEMAQLDAVKAQIDLAKLEVQRFADLLNVRASSKEQLDRASAQLAINKARARALEATIAKKTLIAPFRGYTSIHDWKVGTYLPANTFFINVTGKDKAVWVDFNLPQIYANIKVGTLIMVNAKALASARPLQDANAATSATIVAVNQQLNTSSRTLQARAEIVSPPQNMRPGAVVSLQLPTGDEKPVIPLPNQAIRYDSFGSFVYVLTKDDEGNYRAARKPVNVVSKEADLSHISSGVEAGELVATVGSAKLFPNILTYVKE</sequence>
<dbReference type="InterPro" id="IPR006143">
    <property type="entry name" value="RND_pump_MFP"/>
</dbReference>
<dbReference type="AlphaFoldDB" id="H5T7F6"/>
<evidence type="ECO:0000313" key="4">
    <source>
        <dbReference type="EMBL" id="GAB54233.1"/>
    </source>
</evidence>
<evidence type="ECO:0000313" key="5">
    <source>
        <dbReference type="Proteomes" id="UP000053586"/>
    </source>
</evidence>
<keyword evidence="5" id="KW-1185">Reference proteome</keyword>
<proteinExistence type="inferred from homology"/>
<dbReference type="eggNOG" id="COG0845">
    <property type="taxonomic scope" value="Bacteria"/>
</dbReference>
<protein>
    <recommendedName>
        <fullName evidence="3">CusB-like beta-barrel domain-containing protein</fullName>
    </recommendedName>
</protein>
<organism evidence="4 5">
    <name type="scientific">Glaciecola punicea ACAM 611</name>
    <dbReference type="NCBI Taxonomy" id="1121923"/>
    <lineage>
        <taxon>Bacteria</taxon>
        <taxon>Pseudomonadati</taxon>
        <taxon>Pseudomonadota</taxon>
        <taxon>Gammaproteobacteria</taxon>
        <taxon>Alteromonadales</taxon>
        <taxon>Alteromonadaceae</taxon>
        <taxon>Glaciecola</taxon>
    </lineage>
</organism>
<dbReference type="Gene3D" id="2.40.50.100">
    <property type="match status" value="1"/>
</dbReference>
<feature type="transmembrane region" description="Helical" evidence="2">
    <location>
        <begin position="6"/>
        <end position="24"/>
    </location>
</feature>
<dbReference type="NCBIfam" id="TIGR01730">
    <property type="entry name" value="RND_mfp"/>
    <property type="match status" value="1"/>
</dbReference>
<dbReference type="EMBL" id="BAET01000002">
    <property type="protein sequence ID" value="GAB54233.1"/>
    <property type="molecule type" value="Genomic_DNA"/>
</dbReference>